<evidence type="ECO:0000256" key="4">
    <source>
        <dbReference type="ARBA" id="ARBA00022695"/>
    </source>
</evidence>
<feature type="domain" description="DNA-directed DNA polymerase family B multifunctional" evidence="8">
    <location>
        <begin position="326"/>
        <end position="387"/>
    </location>
</feature>
<evidence type="ECO:0000256" key="6">
    <source>
        <dbReference type="ARBA" id="ARBA00023125"/>
    </source>
</evidence>
<dbReference type="GO" id="GO:0000166">
    <property type="term" value="F:nucleotide binding"/>
    <property type="evidence" value="ECO:0007669"/>
    <property type="project" value="InterPro"/>
</dbReference>
<dbReference type="InterPro" id="IPR006134">
    <property type="entry name" value="DNA-dir_DNA_pol_B_multi_dom"/>
</dbReference>
<evidence type="ECO:0000313" key="10">
    <source>
        <dbReference type="Proteomes" id="UP000256388"/>
    </source>
</evidence>
<dbReference type="InterPro" id="IPR043502">
    <property type="entry name" value="DNA/RNA_pol_sf"/>
</dbReference>
<dbReference type="Pfam" id="PF00136">
    <property type="entry name" value="DNA_pol_B"/>
    <property type="match status" value="2"/>
</dbReference>
<reference evidence="9 10" key="1">
    <citation type="submission" date="2018-08" db="EMBL/GenBank/DDBJ databases">
        <title>Genomic Encyclopedia of Type Strains, Phase IV (KMG-IV): sequencing the most valuable type-strain genomes for metagenomic binning, comparative biology and taxonomic classification.</title>
        <authorList>
            <person name="Goeker M."/>
        </authorList>
    </citation>
    <scope>NUCLEOTIDE SEQUENCE [LARGE SCALE GENOMIC DNA]</scope>
    <source>
        <strain evidence="9 10">DSM 23923</strain>
    </source>
</reference>
<name>A0A347ZSU8_9CHLR</name>
<evidence type="ECO:0000256" key="2">
    <source>
        <dbReference type="ARBA" id="ARBA00012417"/>
    </source>
</evidence>
<keyword evidence="10" id="KW-1185">Reference proteome</keyword>
<organism evidence="9 10">
    <name type="scientific">Pelolinea submarina</name>
    <dbReference type="NCBI Taxonomy" id="913107"/>
    <lineage>
        <taxon>Bacteria</taxon>
        <taxon>Bacillati</taxon>
        <taxon>Chloroflexota</taxon>
        <taxon>Anaerolineae</taxon>
        <taxon>Anaerolineales</taxon>
        <taxon>Anaerolineaceae</taxon>
        <taxon>Pelolinea</taxon>
    </lineage>
</organism>
<dbReference type="EMBL" id="QUMS01000001">
    <property type="protein sequence ID" value="REG11047.1"/>
    <property type="molecule type" value="Genomic_DNA"/>
</dbReference>
<dbReference type="Proteomes" id="UP000256388">
    <property type="component" value="Unassembled WGS sequence"/>
</dbReference>
<dbReference type="Gene3D" id="1.10.132.60">
    <property type="entry name" value="DNA polymerase family B, C-terminal domain"/>
    <property type="match status" value="1"/>
</dbReference>
<dbReference type="PANTHER" id="PTHR10322">
    <property type="entry name" value="DNA POLYMERASE CATALYTIC SUBUNIT"/>
    <property type="match status" value="1"/>
</dbReference>
<dbReference type="GO" id="GO:0003677">
    <property type="term" value="F:DNA binding"/>
    <property type="evidence" value="ECO:0007669"/>
    <property type="project" value="UniProtKB-KW"/>
</dbReference>
<gene>
    <name evidence="9" type="ORF">DFR64_0919</name>
</gene>
<dbReference type="GO" id="GO:0006261">
    <property type="term" value="P:DNA-templated DNA replication"/>
    <property type="evidence" value="ECO:0007669"/>
    <property type="project" value="TreeGrafter"/>
</dbReference>
<dbReference type="Gene3D" id="3.30.420.10">
    <property type="entry name" value="Ribonuclease H-like superfamily/Ribonuclease H"/>
    <property type="match status" value="1"/>
</dbReference>
<keyword evidence="4" id="KW-0548">Nucleotidyltransferase</keyword>
<keyword evidence="6" id="KW-0238">DNA-binding</keyword>
<dbReference type="InterPro" id="IPR012337">
    <property type="entry name" value="RNaseH-like_sf"/>
</dbReference>
<dbReference type="InterPro" id="IPR023211">
    <property type="entry name" value="DNA_pol_palm_dom_sf"/>
</dbReference>
<keyword evidence="3" id="KW-0808">Transferase</keyword>
<dbReference type="InterPro" id="IPR006172">
    <property type="entry name" value="DNA-dir_DNA_pol_B"/>
</dbReference>
<dbReference type="SMART" id="SM00486">
    <property type="entry name" value="POLBc"/>
    <property type="match status" value="1"/>
</dbReference>
<dbReference type="OrthoDB" id="139066at2"/>
<accession>A0A347ZSU8</accession>
<dbReference type="InterPro" id="IPR036397">
    <property type="entry name" value="RNaseH_sf"/>
</dbReference>
<sequence>MAEFSGWLLDLYEDPQAGVVLWFITEETKRVRLRQVFPVTFYIGGEEKELKRAGVFLQSHFPSARIFFTNRKDLYSQSQIPVLAVETQPIHITALVRRVAKQFPRLDYYDADIPIAIRYASRFKTFPLALCRVTHEEEQLQALEVLDSPWELDPPPPPLRTLQIDLDCDPRYGKPELLTIRFNDKEHRIPIQYERSSLIRLNSILTNFDPDLLLTNSGDIWLLPYLLDMSKRTGIALNLNRDPNRSVMIKKEGSYFSYGRIVYRSQQTLLFGRCHIDSRNSMLWQDYDLASALEMARVTRLPIQTAARCSPGTGINMMEVITALRQGVLVPWQKTHGEEVKNAYQLLRNDQGGLVYQPIEGIHENVGMIDFISLYPSIMTYCNISPELPVPKDLGVSPFPPGLIPITLRPLLEKRVAMKQHLLSLPPDDPQKPYYQARTSSLKMLLVCCFGYMGYKAAKFGRIESHEAISALGREALLRAKEAAEDMGFTVLHLYVDGIWVKKEGCSQPDDFLPLLNEIVDQTSLPIALDCIYRWVAFLPSKQDSHMTVPNRYFGTKQDGSSTVRGIEIRKHDTPAYITRMQEDLLGIFETAANVRELHNLLPRALSLVLERYKNLRAGRVRTADLVVHKRMSKELSAYRVRSVAAIAAQQLEDIGQPIRLGQRIPLVYTLGKPGVSAWHEHIPLDPRSVNYAYYCELLTRAAGAITQPLQMDEEALNMYLISDGINFASESLFPLH</sequence>
<evidence type="ECO:0000256" key="1">
    <source>
        <dbReference type="ARBA" id="ARBA00005755"/>
    </source>
</evidence>
<comment type="caution">
    <text evidence="9">The sequence shown here is derived from an EMBL/GenBank/DDBJ whole genome shotgun (WGS) entry which is preliminary data.</text>
</comment>
<dbReference type="SUPFAM" id="SSF53098">
    <property type="entry name" value="Ribonuclease H-like"/>
    <property type="match status" value="1"/>
</dbReference>
<protein>
    <recommendedName>
        <fullName evidence="2">DNA-directed DNA polymerase</fullName>
        <ecNumber evidence="2">2.7.7.7</ecNumber>
    </recommendedName>
</protein>
<feature type="domain" description="DNA-directed DNA polymerase family B multifunctional" evidence="8">
    <location>
        <begin position="402"/>
        <end position="487"/>
    </location>
</feature>
<evidence type="ECO:0000313" key="9">
    <source>
        <dbReference type="EMBL" id="REG11047.1"/>
    </source>
</evidence>
<dbReference type="AlphaFoldDB" id="A0A347ZSU8"/>
<dbReference type="Gene3D" id="3.90.1600.10">
    <property type="entry name" value="Palm domain of DNA polymerase"/>
    <property type="match status" value="1"/>
</dbReference>
<comment type="similarity">
    <text evidence="1">Belongs to the DNA polymerase type-B family.</text>
</comment>
<evidence type="ECO:0000256" key="5">
    <source>
        <dbReference type="ARBA" id="ARBA00022932"/>
    </source>
</evidence>
<evidence type="ECO:0000256" key="3">
    <source>
        <dbReference type="ARBA" id="ARBA00022679"/>
    </source>
</evidence>
<dbReference type="InterPro" id="IPR042087">
    <property type="entry name" value="DNA_pol_B_thumb"/>
</dbReference>
<dbReference type="InterPro" id="IPR050240">
    <property type="entry name" value="DNA_pol_type-B"/>
</dbReference>
<dbReference type="EC" id="2.7.7.7" evidence="2"/>
<dbReference type="GO" id="GO:0003887">
    <property type="term" value="F:DNA-directed DNA polymerase activity"/>
    <property type="evidence" value="ECO:0007669"/>
    <property type="project" value="UniProtKB-KW"/>
</dbReference>
<keyword evidence="5" id="KW-0239">DNA-directed DNA polymerase</keyword>
<evidence type="ECO:0000256" key="7">
    <source>
        <dbReference type="ARBA" id="ARBA00049244"/>
    </source>
</evidence>
<dbReference type="Gene3D" id="1.10.287.690">
    <property type="entry name" value="Helix hairpin bin"/>
    <property type="match status" value="1"/>
</dbReference>
<evidence type="ECO:0000259" key="8">
    <source>
        <dbReference type="Pfam" id="PF00136"/>
    </source>
</evidence>
<comment type="catalytic activity">
    <reaction evidence="7">
        <text>DNA(n) + a 2'-deoxyribonucleoside 5'-triphosphate = DNA(n+1) + diphosphate</text>
        <dbReference type="Rhea" id="RHEA:22508"/>
        <dbReference type="Rhea" id="RHEA-COMP:17339"/>
        <dbReference type="Rhea" id="RHEA-COMP:17340"/>
        <dbReference type="ChEBI" id="CHEBI:33019"/>
        <dbReference type="ChEBI" id="CHEBI:61560"/>
        <dbReference type="ChEBI" id="CHEBI:173112"/>
        <dbReference type="EC" id="2.7.7.7"/>
    </reaction>
</comment>
<proteinExistence type="inferred from homology"/>
<dbReference type="RefSeq" id="WP_116224194.1">
    <property type="nucleotide sequence ID" value="NZ_AP018437.1"/>
</dbReference>
<dbReference type="SUPFAM" id="SSF56672">
    <property type="entry name" value="DNA/RNA polymerases"/>
    <property type="match status" value="1"/>
</dbReference>
<dbReference type="PANTHER" id="PTHR10322:SF23">
    <property type="entry name" value="DNA POLYMERASE DELTA CATALYTIC SUBUNIT"/>
    <property type="match status" value="1"/>
</dbReference>